<feature type="domain" description="C2" evidence="14">
    <location>
        <begin position="442"/>
        <end position="579"/>
    </location>
</feature>
<evidence type="ECO:0000256" key="7">
    <source>
        <dbReference type="ARBA" id="ARBA00022837"/>
    </source>
</evidence>
<evidence type="ECO:0000259" key="14">
    <source>
        <dbReference type="PROSITE" id="PS50004"/>
    </source>
</evidence>
<dbReference type="AlphaFoldDB" id="A0AAW1R9D3"/>
<accession>A0AAW1R9D3</accession>
<dbReference type="GO" id="GO:0005783">
    <property type="term" value="C:endoplasmic reticulum"/>
    <property type="evidence" value="ECO:0007669"/>
    <property type="project" value="TreeGrafter"/>
</dbReference>
<feature type="transmembrane region" description="Helical" evidence="13">
    <location>
        <begin position="166"/>
        <end position="188"/>
    </location>
</feature>
<dbReference type="PANTHER" id="PTHR10774">
    <property type="entry name" value="EXTENDED SYNAPTOTAGMIN-RELATED"/>
    <property type="match status" value="1"/>
</dbReference>
<proteinExistence type="inferred from homology"/>
<evidence type="ECO:0000259" key="15">
    <source>
        <dbReference type="PROSITE" id="PS51847"/>
    </source>
</evidence>
<protein>
    <recommendedName>
        <fullName evidence="18">Plant synaptotagmin</fullName>
    </recommendedName>
</protein>
<dbReference type="Gene3D" id="2.60.40.150">
    <property type="entry name" value="C2 domain"/>
    <property type="match status" value="2"/>
</dbReference>
<dbReference type="Pfam" id="PF00168">
    <property type="entry name" value="C2"/>
    <property type="match status" value="2"/>
</dbReference>
<dbReference type="SUPFAM" id="SSF49562">
    <property type="entry name" value="C2 domain (Calcium/lipid-binding domain, CaLB)"/>
    <property type="match status" value="2"/>
</dbReference>
<keyword evidence="9" id="KW-0445">Lipid transport</keyword>
<dbReference type="CDD" id="cd00030">
    <property type="entry name" value="C2"/>
    <property type="match status" value="2"/>
</dbReference>
<organism evidence="16 17">
    <name type="scientific">Elliptochloris bilobata</name>
    <dbReference type="NCBI Taxonomy" id="381761"/>
    <lineage>
        <taxon>Eukaryota</taxon>
        <taxon>Viridiplantae</taxon>
        <taxon>Chlorophyta</taxon>
        <taxon>core chlorophytes</taxon>
        <taxon>Trebouxiophyceae</taxon>
        <taxon>Trebouxiophyceae incertae sedis</taxon>
        <taxon>Elliptochloris clade</taxon>
        <taxon>Elliptochloris</taxon>
    </lineage>
</organism>
<dbReference type="GO" id="GO:0006869">
    <property type="term" value="P:lipid transport"/>
    <property type="evidence" value="ECO:0007669"/>
    <property type="project" value="UniProtKB-KW"/>
</dbReference>
<keyword evidence="5" id="KW-0479">Metal-binding</keyword>
<evidence type="ECO:0000256" key="2">
    <source>
        <dbReference type="ARBA" id="ARBA00006996"/>
    </source>
</evidence>
<keyword evidence="10" id="KW-0446">Lipid-binding</keyword>
<keyword evidence="8 13" id="KW-1133">Transmembrane helix</keyword>
<feature type="domain" description="SMP-LTD" evidence="15">
    <location>
        <begin position="254"/>
        <end position="442"/>
    </location>
</feature>
<dbReference type="GO" id="GO:0046872">
    <property type="term" value="F:metal ion binding"/>
    <property type="evidence" value="ECO:0007669"/>
    <property type="project" value="UniProtKB-KW"/>
</dbReference>
<dbReference type="InterPro" id="IPR031468">
    <property type="entry name" value="SMP_LBD"/>
</dbReference>
<evidence type="ECO:0000256" key="1">
    <source>
        <dbReference type="ARBA" id="ARBA00004167"/>
    </source>
</evidence>
<dbReference type="InterPro" id="IPR000008">
    <property type="entry name" value="C2_dom"/>
</dbReference>
<comment type="caution">
    <text evidence="16">The sequence shown here is derived from an EMBL/GenBank/DDBJ whole genome shotgun (WGS) entry which is preliminary data.</text>
</comment>
<gene>
    <name evidence="16" type="ORF">WJX81_002900</name>
</gene>
<evidence type="ECO:0000256" key="6">
    <source>
        <dbReference type="ARBA" id="ARBA00022737"/>
    </source>
</evidence>
<keyword evidence="6" id="KW-0677">Repeat</keyword>
<name>A0AAW1R9D3_9CHLO</name>
<dbReference type="GO" id="GO:0016020">
    <property type="term" value="C:membrane"/>
    <property type="evidence" value="ECO:0007669"/>
    <property type="project" value="UniProtKB-SubCell"/>
</dbReference>
<feature type="compositionally biased region" description="Basic and acidic residues" evidence="12">
    <location>
        <begin position="58"/>
        <end position="72"/>
    </location>
</feature>
<feature type="compositionally biased region" description="Low complexity" evidence="12">
    <location>
        <begin position="77"/>
        <end position="89"/>
    </location>
</feature>
<comment type="subcellular location">
    <subcellularLocation>
        <location evidence="1">Membrane</location>
        <topology evidence="1">Single-pass membrane protein</topology>
    </subcellularLocation>
</comment>
<feature type="compositionally biased region" description="Low complexity" evidence="12">
    <location>
        <begin position="130"/>
        <end position="142"/>
    </location>
</feature>
<feature type="transmembrane region" description="Helical" evidence="13">
    <location>
        <begin position="194"/>
        <end position="215"/>
    </location>
</feature>
<evidence type="ECO:0008006" key="18">
    <source>
        <dbReference type="Google" id="ProtNLM"/>
    </source>
</evidence>
<dbReference type="GO" id="GO:0008289">
    <property type="term" value="F:lipid binding"/>
    <property type="evidence" value="ECO:0007669"/>
    <property type="project" value="UniProtKB-KW"/>
</dbReference>
<dbReference type="Pfam" id="PF17047">
    <property type="entry name" value="SMP_LBD"/>
    <property type="match status" value="1"/>
</dbReference>
<evidence type="ECO:0000256" key="11">
    <source>
        <dbReference type="ARBA" id="ARBA00023136"/>
    </source>
</evidence>
<feature type="domain" description="C2" evidence="14">
    <location>
        <begin position="602"/>
        <end position="724"/>
    </location>
</feature>
<sequence>MGVKDVFHHRQKPHKKHEYRSEDVVEEAPERGPSFTKRGAPELVINEAPERPPWGGKGVEDDTRYKFARGVDDGEADGAPAAGPARQDGSSAAPGALRKGQEPGTSAGHADGKPHADVKAQAIGKDGNTGAAPAVPGFAPGEGVREIKNRPGAAQPPPVAARPGRLVHAIHLVQAVAVMYVVFLAVLIKWLRPGAWGMGVSLVVGMALGVGYSYLFHANRRRKQLLNDFLNLTPGRKGLREALGHVPSWIAFTDREKVEWLNRLVVNMWPYYDKAAGQAIREAVEPMMEQYKPPGLIKRIYFKTLTFGDAPIRIDNVWVEDEGEEHVLMEVAFRWAGDANIAIAIELPAGGEHTRMVPKVKDVQVAGVARVSLTPLVTEIPGFGAAIISLRKPPLTHFNLDFGAAFGGSFSAKAIRLWLDPFIRETLTNMLVWPNRLVIPMLPESVTGPLDDLMLRNVGLLVLKVVEAEGLKKMDTFGKADPFVEAYTQAHQIEKTSVQKHTLTPQWDEDLYVMVQEPKTQNLRVQMFDRDLLNVKELVQLNVLKGMKDTLVSKELMGRASIPLRPLHDKPGEPVDGWYDLGKGEWANEDGTGKGEGRLRLIAAYWPFDLLYSKPRGATMGAVMVTVVSAKDIAAADPGGMSDPYVTVKLNGEKHKTVTKKDSRGKADWGEKFEWLKVPKDEVMEVSLWDADPLGNHQPLGMVEIDIIAEIIPCPQCHAYKIWYLDEVPKDRKTKRVPPTAITLHAQWVPFDFTL</sequence>
<evidence type="ECO:0000256" key="4">
    <source>
        <dbReference type="ARBA" id="ARBA00022692"/>
    </source>
</evidence>
<evidence type="ECO:0000256" key="3">
    <source>
        <dbReference type="ARBA" id="ARBA00022448"/>
    </source>
</evidence>
<dbReference type="PROSITE" id="PS51847">
    <property type="entry name" value="SMP"/>
    <property type="match status" value="1"/>
</dbReference>
<dbReference type="PANTHER" id="PTHR10774:SF190">
    <property type="entry name" value="C2 CALCIUM_LIPID-BINDING ENDONUCLEASE_EXONUCLEASE_PHOSPHATASE-RELATED"/>
    <property type="match status" value="1"/>
</dbReference>
<dbReference type="InterPro" id="IPR035892">
    <property type="entry name" value="C2_domain_sf"/>
</dbReference>
<evidence type="ECO:0000256" key="12">
    <source>
        <dbReference type="SAM" id="MobiDB-lite"/>
    </source>
</evidence>
<feature type="region of interest" description="Disordered" evidence="12">
    <location>
        <begin position="1"/>
        <end position="159"/>
    </location>
</feature>
<keyword evidence="11 13" id="KW-0472">Membrane</keyword>
<dbReference type="EMBL" id="JALJOU010000050">
    <property type="protein sequence ID" value="KAK9830595.1"/>
    <property type="molecule type" value="Genomic_DNA"/>
</dbReference>
<evidence type="ECO:0000256" key="9">
    <source>
        <dbReference type="ARBA" id="ARBA00023055"/>
    </source>
</evidence>
<evidence type="ECO:0000256" key="5">
    <source>
        <dbReference type="ARBA" id="ARBA00022723"/>
    </source>
</evidence>
<comment type="similarity">
    <text evidence="2">Belongs to the synaptotagmin family.</text>
</comment>
<dbReference type="PROSITE" id="PS50004">
    <property type="entry name" value="C2"/>
    <property type="match status" value="2"/>
</dbReference>
<evidence type="ECO:0000313" key="16">
    <source>
        <dbReference type="EMBL" id="KAK9830595.1"/>
    </source>
</evidence>
<dbReference type="CDD" id="cd21677">
    <property type="entry name" value="SMP_SYT"/>
    <property type="match status" value="1"/>
</dbReference>
<reference evidence="16 17" key="1">
    <citation type="journal article" date="2024" name="Nat. Commun.">
        <title>Phylogenomics reveals the evolutionary origins of lichenization in chlorophyte algae.</title>
        <authorList>
            <person name="Puginier C."/>
            <person name="Libourel C."/>
            <person name="Otte J."/>
            <person name="Skaloud P."/>
            <person name="Haon M."/>
            <person name="Grisel S."/>
            <person name="Petersen M."/>
            <person name="Berrin J.G."/>
            <person name="Delaux P.M."/>
            <person name="Dal Grande F."/>
            <person name="Keller J."/>
        </authorList>
    </citation>
    <scope>NUCLEOTIDE SEQUENCE [LARGE SCALE GENOMIC DNA]</scope>
    <source>
        <strain evidence="16 17">SAG 245.80</strain>
    </source>
</reference>
<keyword evidence="3" id="KW-0813">Transport</keyword>
<evidence type="ECO:0000313" key="17">
    <source>
        <dbReference type="Proteomes" id="UP001445335"/>
    </source>
</evidence>
<keyword evidence="7" id="KW-0106">Calcium</keyword>
<evidence type="ECO:0000256" key="8">
    <source>
        <dbReference type="ARBA" id="ARBA00022989"/>
    </source>
</evidence>
<dbReference type="InterPro" id="IPR045050">
    <property type="entry name" value="Synaptotagmin_plant"/>
</dbReference>
<keyword evidence="17" id="KW-1185">Reference proteome</keyword>
<evidence type="ECO:0000256" key="10">
    <source>
        <dbReference type="ARBA" id="ARBA00023121"/>
    </source>
</evidence>
<dbReference type="SMART" id="SM00239">
    <property type="entry name" value="C2"/>
    <property type="match status" value="2"/>
</dbReference>
<keyword evidence="4 13" id="KW-0812">Transmembrane</keyword>
<feature type="compositionally biased region" description="Basic residues" evidence="12">
    <location>
        <begin position="9"/>
        <end position="18"/>
    </location>
</feature>
<dbReference type="InterPro" id="IPR039010">
    <property type="entry name" value="Synaptotagmin_SMP"/>
</dbReference>
<dbReference type="Proteomes" id="UP001445335">
    <property type="component" value="Unassembled WGS sequence"/>
</dbReference>
<evidence type="ECO:0000256" key="13">
    <source>
        <dbReference type="SAM" id="Phobius"/>
    </source>
</evidence>